<feature type="transmembrane region" description="Helical" evidence="1">
    <location>
        <begin position="82"/>
        <end position="100"/>
    </location>
</feature>
<comment type="caution">
    <text evidence="2">The sequence shown here is derived from an EMBL/GenBank/DDBJ whole genome shotgun (WGS) entry which is preliminary data.</text>
</comment>
<proteinExistence type="predicted"/>
<evidence type="ECO:0008006" key="4">
    <source>
        <dbReference type="Google" id="ProtNLM"/>
    </source>
</evidence>
<keyword evidence="3" id="KW-1185">Reference proteome</keyword>
<protein>
    <recommendedName>
        <fullName evidence="4">Transmembrane protein</fullName>
    </recommendedName>
</protein>
<evidence type="ECO:0000313" key="2">
    <source>
        <dbReference type="EMBL" id="MBF9235959.1"/>
    </source>
</evidence>
<keyword evidence="1" id="KW-0472">Membrane</keyword>
<feature type="transmembrane region" description="Helical" evidence="1">
    <location>
        <begin position="39"/>
        <end position="61"/>
    </location>
</feature>
<reference evidence="2 3" key="1">
    <citation type="submission" date="2020-11" db="EMBL/GenBank/DDBJ databases">
        <authorList>
            <person name="Kim M.K."/>
        </authorList>
    </citation>
    <scope>NUCLEOTIDE SEQUENCE [LARGE SCALE GENOMIC DNA]</scope>
    <source>
        <strain evidence="2 3">BT683</strain>
    </source>
</reference>
<name>A0ABS0IC84_9BACT</name>
<organism evidence="2 3">
    <name type="scientific">Hymenobacter jeongseonensis</name>
    <dbReference type="NCBI Taxonomy" id="2791027"/>
    <lineage>
        <taxon>Bacteria</taxon>
        <taxon>Pseudomonadati</taxon>
        <taxon>Bacteroidota</taxon>
        <taxon>Cytophagia</taxon>
        <taxon>Cytophagales</taxon>
        <taxon>Hymenobacteraceae</taxon>
        <taxon>Hymenobacter</taxon>
    </lineage>
</organism>
<gene>
    <name evidence="2" type="ORF">I2I05_00985</name>
</gene>
<sequence length="149" mass="16368">MTRIGLFGLSAAAAWLRMFDRSLSWQVWADLVGKPVSHWAAALAVLPLFELFYSWPGHVLLAACHGAICRRRDHHTPSRGHALAAGVASGATCFLWLAAWNHDGLMRSSAYNGKLALIYTAAGLCYGAAYYHLIAKPRRNQQVPNLPLK</sequence>
<evidence type="ECO:0000313" key="3">
    <source>
        <dbReference type="Proteomes" id="UP000597617"/>
    </source>
</evidence>
<keyword evidence="1" id="KW-1133">Transmembrane helix</keyword>
<accession>A0ABS0IC84</accession>
<feature type="transmembrane region" description="Helical" evidence="1">
    <location>
        <begin position="115"/>
        <end position="133"/>
    </location>
</feature>
<evidence type="ECO:0000256" key="1">
    <source>
        <dbReference type="SAM" id="Phobius"/>
    </source>
</evidence>
<dbReference type="RefSeq" id="WP_196280344.1">
    <property type="nucleotide sequence ID" value="NZ_JADQDQ010000001.1"/>
</dbReference>
<dbReference type="Proteomes" id="UP000597617">
    <property type="component" value="Unassembled WGS sequence"/>
</dbReference>
<dbReference type="EMBL" id="JADQDQ010000001">
    <property type="protein sequence ID" value="MBF9235959.1"/>
    <property type="molecule type" value="Genomic_DNA"/>
</dbReference>
<keyword evidence="1" id="KW-0812">Transmembrane</keyword>